<proteinExistence type="inferred from homology"/>
<feature type="transmembrane region" description="Helical" evidence="6">
    <location>
        <begin position="56"/>
        <end position="75"/>
    </location>
</feature>
<evidence type="ECO:0000256" key="4">
    <source>
        <dbReference type="ARBA" id="ARBA00022989"/>
    </source>
</evidence>
<feature type="transmembrane region" description="Helical" evidence="6">
    <location>
        <begin position="81"/>
        <end position="101"/>
    </location>
</feature>
<dbReference type="AlphaFoldDB" id="A0A1Q8YIX8"/>
<dbReference type="PANTHER" id="PTHR32322:SF2">
    <property type="entry name" value="EAMA DOMAIN-CONTAINING PROTEIN"/>
    <property type="match status" value="1"/>
</dbReference>
<keyword evidence="3 6" id="KW-0812">Transmembrane</keyword>
<comment type="similarity">
    <text evidence="2">Belongs to the EamA transporter family.</text>
</comment>
<evidence type="ECO:0000259" key="7">
    <source>
        <dbReference type="Pfam" id="PF00892"/>
    </source>
</evidence>
<dbReference type="Proteomes" id="UP000185911">
    <property type="component" value="Unassembled WGS sequence"/>
</dbReference>
<gene>
    <name evidence="8" type="ORF">BLL52_1074</name>
</gene>
<feature type="domain" description="EamA" evidence="7">
    <location>
        <begin position="116"/>
        <end position="245"/>
    </location>
</feature>
<dbReference type="Pfam" id="PF00892">
    <property type="entry name" value="EamA"/>
    <property type="match status" value="2"/>
</dbReference>
<feature type="transmembrane region" description="Helical" evidence="6">
    <location>
        <begin position="205"/>
        <end position="223"/>
    </location>
</feature>
<dbReference type="PANTHER" id="PTHR32322">
    <property type="entry name" value="INNER MEMBRANE TRANSPORTER"/>
    <property type="match status" value="1"/>
</dbReference>
<feature type="domain" description="EamA" evidence="7">
    <location>
        <begin position="3"/>
        <end position="97"/>
    </location>
</feature>
<reference evidence="8 9" key="1">
    <citation type="submission" date="2017-01" db="EMBL/GenBank/DDBJ databases">
        <title>Genome sequence of Rhodoferax antarcticus ANT.BR, a psychrophilic purple nonsulfur bacterium from an Antarctic microbial mat.</title>
        <authorList>
            <person name="Baker J."/>
            <person name="Riester C."/>
            <person name="Skinner B."/>
            <person name="Newell A."/>
            <person name="Swingley W."/>
            <person name="Madigan M."/>
            <person name="Jung D."/>
            <person name="Asao M."/>
            <person name="Chen M."/>
            <person name="Loughlin P."/>
            <person name="Pan H."/>
            <person name="Lin S."/>
            <person name="Li N."/>
            <person name="Shaw J."/>
            <person name="Prado M."/>
            <person name="Sherman C."/>
            <person name="Li X."/>
            <person name="Tang J."/>
            <person name="Blankenship R."/>
            <person name="Zhao T."/>
            <person name="Touchman J."/>
            <person name="Sattley M."/>
        </authorList>
    </citation>
    <scope>NUCLEOTIDE SEQUENCE [LARGE SCALE GENOMIC DNA]</scope>
    <source>
        <strain evidence="8 9">ANT.BR</strain>
    </source>
</reference>
<evidence type="ECO:0000256" key="6">
    <source>
        <dbReference type="SAM" id="Phobius"/>
    </source>
</evidence>
<organism evidence="8 9">
    <name type="scientific">Rhodoferax antarcticus ANT.BR</name>
    <dbReference type="NCBI Taxonomy" id="1111071"/>
    <lineage>
        <taxon>Bacteria</taxon>
        <taxon>Pseudomonadati</taxon>
        <taxon>Pseudomonadota</taxon>
        <taxon>Betaproteobacteria</taxon>
        <taxon>Burkholderiales</taxon>
        <taxon>Comamonadaceae</taxon>
        <taxon>Rhodoferax</taxon>
    </lineage>
</organism>
<comment type="caution">
    <text evidence="8">The sequence shown here is derived from an EMBL/GenBank/DDBJ whole genome shotgun (WGS) entry which is preliminary data.</text>
</comment>
<evidence type="ECO:0000256" key="2">
    <source>
        <dbReference type="ARBA" id="ARBA00007362"/>
    </source>
</evidence>
<feature type="transmembrane region" description="Helical" evidence="6">
    <location>
        <begin position="140"/>
        <end position="163"/>
    </location>
</feature>
<feature type="transmembrane region" description="Helical" evidence="6">
    <location>
        <begin position="175"/>
        <end position="193"/>
    </location>
</feature>
<dbReference type="GO" id="GO:0016020">
    <property type="term" value="C:membrane"/>
    <property type="evidence" value="ECO:0007669"/>
    <property type="project" value="UniProtKB-SubCell"/>
</dbReference>
<comment type="subcellular location">
    <subcellularLocation>
        <location evidence="1">Membrane</location>
        <topology evidence="1">Multi-pass membrane protein</topology>
    </subcellularLocation>
</comment>
<dbReference type="InterPro" id="IPR000620">
    <property type="entry name" value="EamA_dom"/>
</dbReference>
<keyword evidence="5 6" id="KW-0472">Membrane</keyword>
<dbReference type="EMBL" id="MSYM01000007">
    <property type="protein sequence ID" value="OLP07976.1"/>
    <property type="molecule type" value="Genomic_DNA"/>
</dbReference>
<dbReference type="InterPro" id="IPR050638">
    <property type="entry name" value="AA-Vitamin_Transporters"/>
</dbReference>
<keyword evidence="9" id="KW-1185">Reference proteome</keyword>
<accession>A0A1Q8YIX8</accession>
<evidence type="ECO:0000256" key="3">
    <source>
        <dbReference type="ARBA" id="ARBA00022692"/>
    </source>
</evidence>
<dbReference type="InterPro" id="IPR037185">
    <property type="entry name" value="EmrE-like"/>
</dbReference>
<evidence type="ECO:0000313" key="8">
    <source>
        <dbReference type="EMBL" id="OLP07976.1"/>
    </source>
</evidence>
<feature type="transmembrane region" description="Helical" evidence="6">
    <location>
        <begin position="25"/>
        <end position="44"/>
    </location>
</feature>
<keyword evidence="4 6" id="KW-1133">Transmembrane helix</keyword>
<evidence type="ECO:0000256" key="5">
    <source>
        <dbReference type="ARBA" id="ARBA00023136"/>
    </source>
</evidence>
<name>A0A1Q8YIX8_9BURK</name>
<feature type="transmembrane region" description="Helical" evidence="6">
    <location>
        <begin position="230"/>
        <end position="247"/>
    </location>
</feature>
<evidence type="ECO:0000313" key="9">
    <source>
        <dbReference type="Proteomes" id="UP000185911"/>
    </source>
</evidence>
<dbReference type="SUPFAM" id="SSF103481">
    <property type="entry name" value="Multidrug resistance efflux transporter EmrE"/>
    <property type="match status" value="2"/>
</dbReference>
<sequence length="250" mass="26356">MSLLIGSLIALPMSGFNLSRWKVPLSTLALGIYGLFSYHFLLFLALRHAPPVQANLVNYLWPLLMVVLSPVLLPGMTLRPVHVFATLLGFAGAAAVILGGSSVGSGSEGSTAVWAWGYLPALAAAFIWASYSLLTKRVAAFPTAAIGSFALASGVLSLLCHALMEPAVSLSLRDWSLVTVIGLGPMGAAFFLWDKALKLGDTRHIGILSYLTPLLSTAVLIAVSDKPLTWNVGLATAMIIAAAWLGTRAR</sequence>
<evidence type="ECO:0000256" key="1">
    <source>
        <dbReference type="ARBA" id="ARBA00004141"/>
    </source>
</evidence>
<protein>
    <recommendedName>
        <fullName evidence="7">EamA domain-containing protein</fullName>
    </recommendedName>
</protein>
<feature type="transmembrane region" description="Helical" evidence="6">
    <location>
        <begin position="113"/>
        <end position="134"/>
    </location>
</feature>